<evidence type="ECO:0000256" key="7">
    <source>
        <dbReference type="RuleBase" id="RU003879"/>
    </source>
</evidence>
<keyword evidence="4 7" id="KW-0812">Transmembrane</keyword>
<sequence length="136" mass="15093">MMPNPFFPEQDTGGSLTERLEEGLLPLINVVFLLLMFFLIAGIILRDEIPPLPGSQAETSDQRPNIDLVVESDGSLRFHGEAIARTKLATALPDYNPEQRLRLGVERDLSMGELEALFDRLADAGHPEVILLTEPE</sequence>
<organism evidence="9 10">
    <name type="scientific">Halospina denitrificans</name>
    <dbReference type="NCBI Taxonomy" id="332522"/>
    <lineage>
        <taxon>Bacteria</taxon>
        <taxon>Pseudomonadati</taxon>
        <taxon>Pseudomonadota</taxon>
        <taxon>Gammaproteobacteria</taxon>
        <taxon>Halospina</taxon>
    </lineage>
</organism>
<gene>
    <name evidence="9" type="ORF">DES49_0281</name>
</gene>
<keyword evidence="7" id="KW-0653">Protein transport</keyword>
<dbReference type="OrthoDB" id="6182720at2"/>
<evidence type="ECO:0000256" key="1">
    <source>
        <dbReference type="ARBA" id="ARBA00004162"/>
    </source>
</evidence>
<dbReference type="EMBL" id="SOAX01000001">
    <property type="protein sequence ID" value="TDT44181.1"/>
    <property type="molecule type" value="Genomic_DNA"/>
</dbReference>
<keyword evidence="3" id="KW-1003">Cell membrane</keyword>
<proteinExistence type="inferred from homology"/>
<evidence type="ECO:0000313" key="9">
    <source>
        <dbReference type="EMBL" id="TDT44181.1"/>
    </source>
</evidence>
<comment type="similarity">
    <text evidence="2 7">Belongs to the ExbD/TolR family.</text>
</comment>
<evidence type="ECO:0000256" key="3">
    <source>
        <dbReference type="ARBA" id="ARBA00022475"/>
    </source>
</evidence>
<keyword evidence="6 8" id="KW-0472">Membrane</keyword>
<evidence type="ECO:0000256" key="4">
    <source>
        <dbReference type="ARBA" id="ARBA00022692"/>
    </source>
</evidence>
<reference evidence="9 10" key="1">
    <citation type="submission" date="2019-03" db="EMBL/GenBank/DDBJ databases">
        <title>Genomic Encyclopedia of Type Strains, Phase IV (KMG-IV): sequencing the most valuable type-strain genomes for metagenomic binning, comparative biology and taxonomic classification.</title>
        <authorList>
            <person name="Goeker M."/>
        </authorList>
    </citation>
    <scope>NUCLEOTIDE SEQUENCE [LARGE SCALE GENOMIC DNA]</scope>
    <source>
        <strain evidence="9 10">DSM 15505</strain>
    </source>
</reference>
<feature type="transmembrane region" description="Helical" evidence="8">
    <location>
        <begin position="24"/>
        <end position="45"/>
    </location>
</feature>
<evidence type="ECO:0000313" key="10">
    <source>
        <dbReference type="Proteomes" id="UP000295830"/>
    </source>
</evidence>
<name>A0A4R7K051_9GAMM</name>
<keyword evidence="10" id="KW-1185">Reference proteome</keyword>
<dbReference type="Pfam" id="PF02472">
    <property type="entry name" value="ExbD"/>
    <property type="match status" value="1"/>
</dbReference>
<dbReference type="PANTHER" id="PTHR30558">
    <property type="entry name" value="EXBD MEMBRANE COMPONENT OF PMF-DRIVEN MACROMOLECULE IMPORT SYSTEM"/>
    <property type="match status" value="1"/>
</dbReference>
<keyword evidence="7" id="KW-0813">Transport</keyword>
<evidence type="ECO:0000256" key="5">
    <source>
        <dbReference type="ARBA" id="ARBA00022989"/>
    </source>
</evidence>
<dbReference type="GO" id="GO:0005886">
    <property type="term" value="C:plasma membrane"/>
    <property type="evidence" value="ECO:0007669"/>
    <property type="project" value="UniProtKB-SubCell"/>
</dbReference>
<dbReference type="AlphaFoldDB" id="A0A4R7K051"/>
<dbReference type="InterPro" id="IPR003400">
    <property type="entry name" value="ExbD"/>
</dbReference>
<evidence type="ECO:0000256" key="2">
    <source>
        <dbReference type="ARBA" id="ARBA00005811"/>
    </source>
</evidence>
<dbReference type="GO" id="GO:0015031">
    <property type="term" value="P:protein transport"/>
    <property type="evidence" value="ECO:0007669"/>
    <property type="project" value="UniProtKB-KW"/>
</dbReference>
<dbReference type="RefSeq" id="WP_133734591.1">
    <property type="nucleotide sequence ID" value="NZ_SOAX01000001.1"/>
</dbReference>
<comment type="caution">
    <text evidence="9">The sequence shown here is derived from an EMBL/GenBank/DDBJ whole genome shotgun (WGS) entry which is preliminary data.</text>
</comment>
<comment type="subcellular location">
    <subcellularLocation>
        <location evidence="1">Cell membrane</location>
        <topology evidence="1">Single-pass membrane protein</topology>
    </subcellularLocation>
    <subcellularLocation>
        <location evidence="7">Cell membrane</location>
        <topology evidence="7">Single-pass type II membrane protein</topology>
    </subcellularLocation>
</comment>
<keyword evidence="5 8" id="KW-1133">Transmembrane helix</keyword>
<evidence type="ECO:0000256" key="6">
    <source>
        <dbReference type="ARBA" id="ARBA00023136"/>
    </source>
</evidence>
<dbReference type="GO" id="GO:0022857">
    <property type="term" value="F:transmembrane transporter activity"/>
    <property type="evidence" value="ECO:0007669"/>
    <property type="project" value="InterPro"/>
</dbReference>
<evidence type="ECO:0000256" key="8">
    <source>
        <dbReference type="SAM" id="Phobius"/>
    </source>
</evidence>
<dbReference type="Proteomes" id="UP000295830">
    <property type="component" value="Unassembled WGS sequence"/>
</dbReference>
<protein>
    <submittedName>
        <fullName evidence="9">Outer membrane transport energization protein ExbD</fullName>
    </submittedName>
</protein>
<accession>A0A4R7K051</accession>